<comment type="caution">
    <text evidence="1">The sequence shown here is derived from an EMBL/GenBank/DDBJ whole genome shotgun (WGS) entry which is preliminary data.</text>
</comment>
<dbReference type="Proteomes" id="UP000835052">
    <property type="component" value="Unassembled WGS sequence"/>
</dbReference>
<protein>
    <submittedName>
        <fullName evidence="1">Uncharacterized protein</fullName>
    </submittedName>
</protein>
<reference evidence="1" key="1">
    <citation type="submission" date="2020-10" db="EMBL/GenBank/DDBJ databases">
        <authorList>
            <person name="Kikuchi T."/>
        </authorList>
    </citation>
    <scope>NUCLEOTIDE SEQUENCE</scope>
    <source>
        <strain evidence="1">NKZ352</strain>
    </source>
</reference>
<name>A0A8S1HQH4_9PELO</name>
<accession>A0A8S1HQH4</accession>
<organism evidence="1 2">
    <name type="scientific">Caenorhabditis auriculariae</name>
    <dbReference type="NCBI Taxonomy" id="2777116"/>
    <lineage>
        <taxon>Eukaryota</taxon>
        <taxon>Metazoa</taxon>
        <taxon>Ecdysozoa</taxon>
        <taxon>Nematoda</taxon>
        <taxon>Chromadorea</taxon>
        <taxon>Rhabditida</taxon>
        <taxon>Rhabditina</taxon>
        <taxon>Rhabditomorpha</taxon>
        <taxon>Rhabditoidea</taxon>
        <taxon>Rhabditidae</taxon>
        <taxon>Peloderinae</taxon>
        <taxon>Caenorhabditis</taxon>
    </lineage>
</organism>
<dbReference type="EMBL" id="CAJGYM010000114">
    <property type="protein sequence ID" value="CAD6198081.1"/>
    <property type="molecule type" value="Genomic_DNA"/>
</dbReference>
<proteinExistence type="predicted"/>
<dbReference type="AlphaFoldDB" id="A0A8S1HQH4"/>
<evidence type="ECO:0000313" key="2">
    <source>
        <dbReference type="Proteomes" id="UP000835052"/>
    </source>
</evidence>
<keyword evidence="2" id="KW-1185">Reference proteome</keyword>
<gene>
    <name evidence="1" type="ORF">CAUJ_LOCUS13988</name>
</gene>
<evidence type="ECO:0000313" key="1">
    <source>
        <dbReference type="EMBL" id="CAD6198081.1"/>
    </source>
</evidence>
<sequence>MLSFPLTCLCSLDLSPSVPSSMTREKRVQTGQTGQAVSTVGANSDIRNRYCTDSGAVVCCGKEGVAQTGARSCLVGAALLAQRVLRRYCNATALS</sequence>